<dbReference type="AlphaFoldDB" id="A0A1L7XAV3"/>
<name>A0A1L7XAV3_9HELO</name>
<organism evidence="2 3">
    <name type="scientific">Phialocephala subalpina</name>
    <dbReference type="NCBI Taxonomy" id="576137"/>
    <lineage>
        <taxon>Eukaryota</taxon>
        <taxon>Fungi</taxon>
        <taxon>Dikarya</taxon>
        <taxon>Ascomycota</taxon>
        <taxon>Pezizomycotina</taxon>
        <taxon>Leotiomycetes</taxon>
        <taxon>Helotiales</taxon>
        <taxon>Mollisiaceae</taxon>
        <taxon>Phialocephala</taxon>
        <taxon>Phialocephala fortinii species complex</taxon>
    </lineage>
</organism>
<accession>A0A1L7XAV3</accession>
<dbReference type="InterPro" id="IPR037401">
    <property type="entry name" value="SnoaL-like"/>
</dbReference>
<keyword evidence="3" id="KW-1185">Reference proteome</keyword>
<reference evidence="2 3" key="1">
    <citation type="submission" date="2016-03" db="EMBL/GenBank/DDBJ databases">
        <authorList>
            <person name="Ploux O."/>
        </authorList>
    </citation>
    <scope>NUCLEOTIDE SEQUENCE [LARGE SCALE GENOMIC DNA]</scope>
    <source>
        <strain evidence="2 3">UAMH 11012</strain>
    </source>
</reference>
<dbReference type="OrthoDB" id="2533647at2759"/>
<dbReference type="SUPFAM" id="SSF54427">
    <property type="entry name" value="NTF2-like"/>
    <property type="match status" value="1"/>
</dbReference>
<evidence type="ECO:0000313" key="3">
    <source>
        <dbReference type="Proteomes" id="UP000184330"/>
    </source>
</evidence>
<dbReference type="InterPro" id="IPR032710">
    <property type="entry name" value="NTF2-like_dom_sf"/>
</dbReference>
<gene>
    <name evidence="2" type="ORF">PAC_12042</name>
</gene>
<dbReference type="EMBL" id="FJOG01000020">
    <property type="protein sequence ID" value="CZR62145.1"/>
    <property type="molecule type" value="Genomic_DNA"/>
</dbReference>
<evidence type="ECO:0000313" key="2">
    <source>
        <dbReference type="EMBL" id="CZR62145.1"/>
    </source>
</evidence>
<dbReference type="Pfam" id="PF13577">
    <property type="entry name" value="SnoaL_4"/>
    <property type="match status" value="1"/>
</dbReference>
<evidence type="ECO:0000259" key="1">
    <source>
        <dbReference type="Pfam" id="PF13577"/>
    </source>
</evidence>
<dbReference type="STRING" id="576137.A0A1L7XAV3"/>
<sequence length="231" mass="27102">MVYNITEREVQPATYNHINGSTEEILARFCVSELYKGWPVYRDASEWNNYRSLFTDDAYVWTTWSGGLTIDDFIKVSKEGRANGDFIMHRENGTLIDLNLSKSRAVGKLKATITQRFTIEGMQVDIDCDVRFIFFCLKIGNEWKVKYYKSFYEKDKVMPVDGKNVPTFKKELLEEYPEEYQYLAVAQHMIGHPVLKNLATMNNEGFYKMYDAMHDWLEGKDIDLFWGEKKP</sequence>
<feature type="domain" description="SnoaL-like" evidence="1">
    <location>
        <begin position="24"/>
        <end position="148"/>
    </location>
</feature>
<dbReference type="Proteomes" id="UP000184330">
    <property type="component" value="Unassembled WGS sequence"/>
</dbReference>
<proteinExistence type="predicted"/>
<dbReference type="Gene3D" id="3.10.450.50">
    <property type="match status" value="1"/>
</dbReference>
<protein>
    <submittedName>
        <fullName evidence="2">Related to pathogenicity cluster PEP2</fullName>
    </submittedName>
</protein>